<dbReference type="EMBL" id="FNZI01000008">
    <property type="protein sequence ID" value="SEJ68000.1"/>
    <property type="molecule type" value="Genomic_DNA"/>
</dbReference>
<evidence type="ECO:0000259" key="11">
    <source>
        <dbReference type="Pfam" id="PF21226"/>
    </source>
</evidence>
<evidence type="ECO:0000256" key="3">
    <source>
        <dbReference type="ARBA" id="ARBA00012560"/>
    </source>
</evidence>
<dbReference type="Proteomes" id="UP000183315">
    <property type="component" value="Unassembled WGS sequence"/>
</dbReference>
<evidence type="ECO:0000256" key="10">
    <source>
        <dbReference type="RuleBase" id="RU361207"/>
    </source>
</evidence>
<dbReference type="EC" id="2.4.1.25" evidence="3 10"/>
<dbReference type="PANTHER" id="PTHR32438:SF5">
    <property type="entry name" value="4-ALPHA-GLUCANOTRANSFERASE DPE1, CHLOROPLASTIC_AMYLOPLASTIC"/>
    <property type="match status" value="1"/>
</dbReference>
<proteinExistence type="inferred from homology"/>
<protein>
    <recommendedName>
        <fullName evidence="4 10">4-alpha-glucanotransferase</fullName>
        <ecNumber evidence="3 10">2.4.1.25</ecNumber>
    </recommendedName>
    <alternativeName>
        <fullName evidence="8 10">Amylomaltase</fullName>
    </alternativeName>
    <alternativeName>
        <fullName evidence="9 10">Disproportionating enzyme</fullName>
    </alternativeName>
</protein>
<keyword evidence="13" id="KW-1185">Reference proteome</keyword>
<feature type="domain" description="MalQ N-terminal beta-sandwich" evidence="11">
    <location>
        <begin position="77"/>
        <end position="167"/>
    </location>
</feature>
<dbReference type="SUPFAM" id="SSF51445">
    <property type="entry name" value="(Trans)glycosidases"/>
    <property type="match status" value="1"/>
</dbReference>
<evidence type="ECO:0000256" key="9">
    <source>
        <dbReference type="ARBA" id="ARBA00031501"/>
    </source>
</evidence>
<keyword evidence="7 10" id="KW-0119">Carbohydrate metabolism</keyword>
<evidence type="ECO:0000256" key="6">
    <source>
        <dbReference type="ARBA" id="ARBA00022679"/>
    </source>
</evidence>
<reference evidence="13" key="1">
    <citation type="submission" date="2016-10" db="EMBL/GenBank/DDBJ databases">
        <authorList>
            <person name="Varghese N."/>
        </authorList>
    </citation>
    <scope>NUCLEOTIDE SEQUENCE [LARGE SCALE GENOMIC DNA]</scope>
    <source>
        <strain evidence="13">DSM 24868</strain>
    </source>
</reference>
<dbReference type="PANTHER" id="PTHR32438">
    <property type="entry name" value="4-ALPHA-GLUCANOTRANSFERASE DPE1, CHLOROPLASTIC/AMYLOPLASTIC"/>
    <property type="match status" value="1"/>
</dbReference>
<dbReference type="eggNOG" id="COG1640">
    <property type="taxonomic scope" value="Bacteria"/>
</dbReference>
<dbReference type="Pfam" id="PF21226">
    <property type="entry name" value="MalQ_N"/>
    <property type="match status" value="1"/>
</dbReference>
<dbReference type="Pfam" id="PF02446">
    <property type="entry name" value="Glyco_hydro_77"/>
    <property type="match status" value="1"/>
</dbReference>
<evidence type="ECO:0000313" key="13">
    <source>
        <dbReference type="Proteomes" id="UP000183315"/>
    </source>
</evidence>
<dbReference type="STRING" id="1043493.SAMN05421637_2658"/>
<dbReference type="InterPro" id="IPR017853">
    <property type="entry name" value="GH"/>
</dbReference>
<dbReference type="AlphaFoldDB" id="A0A1H7B1F2"/>
<dbReference type="NCBIfam" id="TIGR00217">
    <property type="entry name" value="malQ"/>
    <property type="match status" value="1"/>
</dbReference>
<keyword evidence="6 10" id="KW-0808">Transferase</keyword>
<evidence type="ECO:0000256" key="8">
    <source>
        <dbReference type="ARBA" id="ARBA00031423"/>
    </source>
</evidence>
<comment type="similarity">
    <text evidence="2 10">Belongs to the disproportionating enzyme family.</text>
</comment>
<evidence type="ECO:0000256" key="5">
    <source>
        <dbReference type="ARBA" id="ARBA00022676"/>
    </source>
</evidence>
<evidence type="ECO:0000256" key="4">
    <source>
        <dbReference type="ARBA" id="ARBA00020295"/>
    </source>
</evidence>
<organism evidence="12 13">
    <name type="scientific">Demequina mangrovi</name>
    <dbReference type="NCBI Taxonomy" id="1043493"/>
    <lineage>
        <taxon>Bacteria</taxon>
        <taxon>Bacillati</taxon>
        <taxon>Actinomycetota</taxon>
        <taxon>Actinomycetes</taxon>
        <taxon>Micrococcales</taxon>
        <taxon>Demequinaceae</taxon>
        <taxon>Demequina</taxon>
    </lineage>
</organism>
<accession>A0A1H7B1F2</accession>
<dbReference type="RefSeq" id="WP_042215274.1">
    <property type="nucleotide sequence ID" value="NZ_BBLU01000009.1"/>
</dbReference>
<dbReference type="GO" id="GO:0005975">
    <property type="term" value="P:carbohydrate metabolic process"/>
    <property type="evidence" value="ECO:0007669"/>
    <property type="project" value="InterPro"/>
</dbReference>
<evidence type="ECO:0000256" key="1">
    <source>
        <dbReference type="ARBA" id="ARBA00000439"/>
    </source>
</evidence>
<name>A0A1H7B1F2_9MICO</name>
<gene>
    <name evidence="12" type="ORF">SAMN05421637_2658</name>
</gene>
<dbReference type="InterPro" id="IPR048458">
    <property type="entry name" value="MalQ_N"/>
</dbReference>
<evidence type="ECO:0000313" key="12">
    <source>
        <dbReference type="EMBL" id="SEJ68000.1"/>
    </source>
</evidence>
<dbReference type="Gene3D" id="3.20.20.80">
    <property type="entry name" value="Glycosidases"/>
    <property type="match status" value="1"/>
</dbReference>
<dbReference type="GO" id="GO:0004134">
    <property type="term" value="F:4-alpha-glucanotransferase activity"/>
    <property type="evidence" value="ECO:0007669"/>
    <property type="project" value="UniProtKB-EC"/>
</dbReference>
<dbReference type="InterPro" id="IPR003385">
    <property type="entry name" value="Glyco_hydro_77"/>
</dbReference>
<keyword evidence="5 10" id="KW-0328">Glycosyltransferase</keyword>
<sequence length="714" mass="78945">MIDAPEVEREAPSDALVALARACKVSVEYYAIDGTQVQCSAAAIRAALTAMGLDASSDPACERSLAALEDQEWLRLVPPVTVVVEGETRELPVHVIDGEPAEVALRLESGEVRDMEQLDRWVPPRDVGAQTFGRATFEVPGDLPLGWHLVEAETTGRRARGYVVVTPAQVTVPSEVREHRPWGLTVQLYSLRSERSWGIGDLSDLADLCALGKARGEADFVLINPLHATEPVPPITNSPYLPTSKRYMSPLYIRVEDIAEVAYLPSQQRALLAWEAERPQRTNDTDEQLDRNAIWRLKSAALEEVFRAPRSAGREALFEQFCIREGSALEDFATWCAIAEAHRGLPWPAELESPTSPAVAAWRDEHADRVLYHAWLQWICEEQLASAQATADRAGMSIGVMIDLAVGVHPEGADAWSYQRVLAQGMSMGAPPDFYNALGQSWSIPPWQPRALEAAAYLPFRDMVRAAVRNAGALRIDHVLGMFRQWWVPEGHTPVDGAYVYVDHEALIGIIALEAERAGAIVIGEDLGTVEPWVREYLHGRGILGTSIAWFERHDDGAPRVPEDYRADTLAAVTTHDLPPTGAYLAGEHVRLRDELGMLGEGSVEDAQAEAERERQAFIDIMLERGWILGDYNEEDLIAGLHRWVLSSPAMLTGVAITDAVGERRAQNMPGTDTEYPNWCMPITDGNGVPVLLDDLFEHPRVRRLFRAIKSSRG</sequence>
<comment type="catalytic activity">
    <reaction evidence="1 10">
        <text>Transfers a segment of a (1-&gt;4)-alpha-D-glucan to a new position in an acceptor, which may be glucose or a (1-&gt;4)-alpha-D-glucan.</text>
        <dbReference type="EC" id="2.4.1.25"/>
    </reaction>
</comment>
<evidence type="ECO:0000256" key="7">
    <source>
        <dbReference type="ARBA" id="ARBA00023277"/>
    </source>
</evidence>
<evidence type="ECO:0000256" key="2">
    <source>
        <dbReference type="ARBA" id="ARBA00005684"/>
    </source>
</evidence>